<evidence type="ECO:0000313" key="2">
    <source>
        <dbReference type="Proteomes" id="UP000688137"/>
    </source>
</evidence>
<gene>
    <name evidence="1" type="ORF">PPRIM_AZ9-3.1.T0050362</name>
</gene>
<proteinExistence type="predicted"/>
<dbReference type="EMBL" id="CAJJDM010000002">
    <property type="protein sequence ID" value="CAD8043708.1"/>
    <property type="molecule type" value="Genomic_DNA"/>
</dbReference>
<dbReference type="Proteomes" id="UP000688137">
    <property type="component" value="Unassembled WGS sequence"/>
</dbReference>
<evidence type="ECO:0000313" key="1">
    <source>
        <dbReference type="EMBL" id="CAD8043708.1"/>
    </source>
</evidence>
<comment type="caution">
    <text evidence="1">The sequence shown here is derived from an EMBL/GenBank/DDBJ whole genome shotgun (WGS) entry which is preliminary data.</text>
</comment>
<reference evidence="1" key="1">
    <citation type="submission" date="2021-01" db="EMBL/GenBank/DDBJ databases">
        <authorList>
            <consortium name="Genoscope - CEA"/>
            <person name="William W."/>
        </authorList>
    </citation>
    <scope>NUCLEOTIDE SEQUENCE</scope>
</reference>
<sequence>MFSSYRKKLFDQKLAEQQQNLHQQKELKIRQSRGQIDQRALATYLGAYIQMKQIEDFFYEQCTNQCIDIQNEWMNDKERQCLTDCNSKITKYVKIAKDNYANIDDDTKKIVSSVSSLLSRR</sequence>
<organism evidence="1 2">
    <name type="scientific">Paramecium primaurelia</name>
    <dbReference type="NCBI Taxonomy" id="5886"/>
    <lineage>
        <taxon>Eukaryota</taxon>
        <taxon>Sar</taxon>
        <taxon>Alveolata</taxon>
        <taxon>Ciliophora</taxon>
        <taxon>Intramacronucleata</taxon>
        <taxon>Oligohymenophorea</taxon>
        <taxon>Peniculida</taxon>
        <taxon>Parameciidae</taxon>
        <taxon>Paramecium</taxon>
    </lineage>
</organism>
<dbReference type="OMA" id="IEIQNEW"/>
<name>A0A8S1JZU3_PARPR</name>
<protein>
    <submittedName>
        <fullName evidence="1">Uncharacterized protein</fullName>
    </submittedName>
</protein>
<dbReference type="AlphaFoldDB" id="A0A8S1JZU3"/>
<keyword evidence="2" id="KW-1185">Reference proteome</keyword>
<accession>A0A8S1JZU3</accession>